<dbReference type="InterPro" id="IPR024904">
    <property type="entry name" value="OTCase_ArgI"/>
</dbReference>
<feature type="binding site" evidence="7">
    <location>
        <begin position="56"/>
        <end position="59"/>
    </location>
    <ligand>
        <name>carbamoyl phosphate</name>
        <dbReference type="ChEBI" id="CHEBI:58228"/>
    </ligand>
</feature>
<dbReference type="Pfam" id="PF00185">
    <property type="entry name" value="OTCace"/>
    <property type="match status" value="1"/>
</dbReference>
<feature type="binding site" evidence="7">
    <location>
        <position position="83"/>
    </location>
    <ligand>
        <name>carbamoyl phosphate</name>
        <dbReference type="ChEBI" id="CHEBI:58228"/>
    </ligand>
</feature>
<dbReference type="EMBL" id="AGUD01000019">
    <property type="protein sequence ID" value="EHN12547.1"/>
    <property type="molecule type" value="Genomic_DNA"/>
</dbReference>
<dbReference type="InterPro" id="IPR006130">
    <property type="entry name" value="Asp/Orn_carbamoylTrfase"/>
</dbReference>
<feature type="binding site" evidence="7">
    <location>
        <position position="292"/>
    </location>
    <ligand>
        <name>carbamoyl phosphate</name>
        <dbReference type="ChEBI" id="CHEBI:58228"/>
    </ligand>
</feature>
<evidence type="ECO:0000259" key="8">
    <source>
        <dbReference type="Pfam" id="PF00185"/>
    </source>
</evidence>
<comment type="caution">
    <text evidence="10">The sequence shown here is derived from an EMBL/GenBank/DDBJ whole genome shotgun (WGS) entry which is preliminary data.</text>
</comment>
<evidence type="ECO:0000256" key="1">
    <source>
        <dbReference type="ARBA" id="ARBA00004975"/>
    </source>
</evidence>
<dbReference type="NCBIfam" id="TIGR00658">
    <property type="entry name" value="orni_carb_tr"/>
    <property type="match status" value="1"/>
</dbReference>
<comment type="subcellular location">
    <subcellularLocation>
        <location evidence="7">Cytoplasm</location>
    </subcellularLocation>
</comment>
<dbReference type="Proteomes" id="UP000005143">
    <property type="component" value="Unassembled WGS sequence"/>
</dbReference>
<evidence type="ECO:0000313" key="11">
    <source>
        <dbReference type="Proteomes" id="UP000005143"/>
    </source>
</evidence>
<dbReference type="PANTHER" id="PTHR45753:SF3">
    <property type="entry name" value="ORNITHINE TRANSCARBAMYLASE, MITOCHONDRIAL"/>
    <property type="match status" value="1"/>
</dbReference>
<comment type="catalytic activity">
    <reaction evidence="6 7">
        <text>carbamoyl phosphate + L-ornithine = L-citrulline + phosphate + H(+)</text>
        <dbReference type="Rhea" id="RHEA:19513"/>
        <dbReference type="ChEBI" id="CHEBI:15378"/>
        <dbReference type="ChEBI" id="CHEBI:43474"/>
        <dbReference type="ChEBI" id="CHEBI:46911"/>
        <dbReference type="ChEBI" id="CHEBI:57743"/>
        <dbReference type="ChEBI" id="CHEBI:58228"/>
        <dbReference type="EC" id="2.1.3.3"/>
    </reaction>
</comment>
<dbReference type="InterPro" id="IPR002292">
    <property type="entry name" value="Orn/put_carbamltrans"/>
</dbReference>
<feature type="binding site" evidence="7">
    <location>
        <position position="225"/>
    </location>
    <ligand>
        <name>L-ornithine</name>
        <dbReference type="ChEBI" id="CHEBI:46911"/>
    </ligand>
</feature>
<accession>H0E1A8</accession>
<evidence type="ECO:0000256" key="3">
    <source>
        <dbReference type="ARBA" id="ARBA00013007"/>
    </source>
</evidence>
<dbReference type="PATRIC" id="fig|1097667.3.peg.567"/>
<dbReference type="NCBIfam" id="NF001986">
    <property type="entry name" value="PRK00779.1"/>
    <property type="match status" value="1"/>
</dbReference>
<protein>
    <recommendedName>
        <fullName evidence="4 7">Ornithine carbamoyltransferase</fullName>
        <shortName evidence="7">OTCase</shortName>
        <ecNumber evidence="3 7">2.1.3.3</ecNumber>
    </recommendedName>
</protein>
<dbReference type="InterPro" id="IPR006131">
    <property type="entry name" value="Asp_carbamoyltransf_Asp/Orn-bd"/>
</dbReference>
<feature type="binding site" evidence="7">
    <location>
        <begin position="229"/>
        <end position="230"/>
    </location>
    <ligand>
        <name>L-ornithine</name>
        <dbReference type="ChEBI" id="CHEBI:46911"/>
    </ligand>
</feature>
<dbReference type="PRINTS" id="PR00102">
    <property type="entry name" value="OTCASE"/>
</dbReference>
<evidence type="ECO:0000256" key="4">
    <source>
        <dbReference type="ARBA" id="ARBA00016634"/>
    </source>
</evidence>
<name>H0E1A8_9ACTN</name>
<dbReference type="HAMAP" id="MF_01109">
    <property type="entry name" value="OTCase"/>
    <property type="match status" value="1"/>
</dbReference>
<dbReference type="SUPFAM" id="SSF53671">
    <property type="entry name" value="Aspartate/ornithine carbamoyltransferase"/>
    <property type="match status" value="1"/>
</dbReference>
<comment type="similarity">
    <text evidence="2 7">Belongs to the aspartate/ornithine carbamoyltransferase superfamily. OTCase family.</text>
</comment>
<reference evidence="10 11" key="1">
    <citation type="journal article" date="2013" name="Biodegradation">
        <title>Quantitative proteomic analysis of ibuprofen-degrading Patulibacter sp. strain I11.</title>
        <authorList>
            <person name="Almeida B."/>
            <person name="Kjeldal H."/>
            <person name="Lolas I."/>
            <person name="Knudsen A.D."/>
            <person name="Carvalho G."/>
            <person name="Nielsen K.L."/>
            <person name="Barreto Crespo M.T."/>
            <person name="Stensballe A."/>
            <person name="Nielsen J.L."/>
        </authorList>
    </citation>
    <scope>NUCLEOTIDE SEQUENCE [LARGE SCALE GENOMIC DNA]</scope>
    <source>
        <strain evidence="10 11">I11</strain>
    </source>
</reference>
<dbReference type="Gene3D" id="3.40.50.1370">
    <property type="entry name" value="Aspartate/ornithine carbamoyltransferase"/>
    <property type="match status" value="2"/>
</dbReference>
<dbReference type="PRINTS" id="PR00100">
    <property type="entry name" value="AOTCASE"/>
</dbReference>
<feature type="domain" description="Aspartate/ornithine carbamoyltransferase Asp/Orn-binding" evidence="8">
    <location>
        <begin position="153"/>
        <end position="302"/>
    </location>
</feature>
<evidence type="ECO:0000256" key="7">
    <source>
        <dbReference type="HAMAP-Rule" id="MF_01109"/>
    </source>
</evidence>
<sequence length="307" mass="33035">MTVLLTMPADLLRISDLDRSQLLRLLDLAAGMKADPWNWGESLRGRSLAALFDKPSTRTRVSFEAAAHRLGMLPIMLRPDELQLGRGEPIADTARVLSAYAAAIVIRTFGQETVEEVAAAAEVPVINALTDEHHPCQALADLLTLRERFGRLDGLRLAYVGDGNNVANSLIEAGTLAGVTIDLACPAGYEPDPDVISLARDAGGAIEVHRHPITAVTGAHAVYTDVWVSMGDLDSSDRLAALEPYRVDEALMAHARRDAIFLHCLPAHRGQEVAAEVIDGPQSAVWQQAANRLPTEQAVLHALCGGR</sequence>
<dbReference type="PROSITE" id="PS00097">
    <property type="entry name" value="CARBAMOYLTRANSFERASE"/>
    <property type="match status" value="1"/>
</dbReference>
<dbReference type="Pfam" id="PF02729">
    <property type="entry name" value="OTCace_N"/>
    <property type="match status" value="1"/>
</dbReference>
<keyword evidence="7" id="KW-0963">Cytoplasm</keyword>
<evidence type="ECO:0000256" key="5">
    <source>
        <dbReference type="ARBA" id="ARBA00022679"/>
    </source>
</evidence>
<feature type="binding site" evidence="7">
    <location>
        <begin position="134"/>
        <end position="137"/>
    </location>
    <ligand>
        <name>carbamoyl phosphate</name>
        <dbReference type="ChEBI" id="CHEBI:58228"/>
    </ligand>
</feature>
<feature type="binding site" evidence="7">
    <location>
        <begin position="264"/>
        <end position="265"/>
    </location>
    <ligand>
        <name>carbamoyl phosphate</name>
        <dbReference type="ChEBI" id="CHEBI:58228"/>
    </ligand>
</feature>
<dbReference type="InterPro" id="IPR036901">
    <property type="entry name" value="Asp/Orn_carbamoylTrfase_sf"/>
</dbReference>
<dbReference type="PANTHER" id="PTHR45753">
    <property type="entry name" value="ORNITHINE CARBAMOYLTRANSFERASE, MITOCHONDRIAL"/>
    <property type="match status" value="1"/>
</dbReference>
<dbReference type="GO" id="GO:0042450">
    <property type="term" value="P:L-arginine biosynthetic process via ornithine"/>
    <property type="evidence" value="ECO:0007669"/>
    <property type="project" value="UniProtKB-UniRule"/>
</dbReference>
<dbReference type="FunFam" id="3.40.50.1370:FF:000008">
    <property type="entry name" value="Ornithine carbamoyltransferase"/>
    <property type="match status" value="1"/>
</dbReference>
<keyword evidence="5 7" id="KW-0808">Transferase</keyword>
<dbReference type="GO" id="GO:0016597">
    <property type="term" value="F:amino acid binding"/>
    <property type="evidence" value="ECO:0007669"/>
    <property type="project" value="InterPro"/>
</dbReference>
<dbReference type="GO" id="GO:0005737">
    <property type="term" value="C:cytoplasm"/>
    <property type="evidence" value="ECO:0007669"/>
    <property type="project" value="UniProtKB-SubCell"/>
</dbReference>
<dbReference type="AlphaFoldDB" id="H0E1A8"/>
<evidence type="ECO:0000259" key="9">
    <source>
        <dbReference type="Pfam" id="PF02729"/>
    </source>
</evidence>
<feature type="domain" description="Aspartate/ornithine carbamoyltransferase carbamoyl-P binding" evidence="9">
    <location>
        <begin position="10"/>
        <end position="147"/>
    </location>
</feature>
<organism evidence="10 11">
    <name type="scientific">Patulibacter medicamentivorans</name>
    <dbReference type="NCBI Taxonomy" id="1097667"/>
    <lineage>
        <taxon>Bacteria</taxon>
        <taxon>Bacillati</taxon>
        <taxon>Actinomycetota</taxon>
        <taxon>Thermoleophilia</taxon>
        <taxon>Solirubrobacterales</taxon>
        <taxon>Patulibacteraceae</taxon>
        <taxon>Patulibacter</taxon>
    </lineage>
</organism>
<dbReference type="GO" id="GO:0019240">
    <property type="term" value="P:citrulline biosynthetic process"/>
    <property type="evidence" value="ECO:0007669"/>
    <property type="project" value="TreeGrafter"/>
</dbReference>
<keyword evidence="11" id="KW-1185">Reference proteome</keyword>
<comment type="pathway">
    <text evidence="1">Amino-acid biosynthesis; L-arginine biosynthesis; L-arginine from L-ornithine and carbamoyl phosphate: step 1/3.</text>
</comment>
<dbReference type="OrthoDB" id="9802587at2"/>
<feature type="binding site" evidence="7">
    <location>
        <position position="165"/>
    </location>
    <ligand>
        <name>L-ornithine</name>
        <dbReference type="ChEBI" id="CHEBI:46911"/>
    </ligand>
</feature>
<gene>
    <name evidence="10" type="ORF">PAI11_05700</name>
</gene>
<dbReference type="GO" id="GO:0004585">
    <property type="term" value="F:ornithine carbamoyltransferase activity"/>
    <property type="evidence" value="ECO:0007669"/>
    <property type="project" value="UniProtKB-UniRule"/>
</dbReference>
<dbReference type="InterPro" id="IPR006132">
    <property type="entry name" value="Asp/Orn_carbamoyltranf_P-bd"/>
</dbReference>
<evidence type="ECO:0000256" key="2">
    <source>
        <dbReference type="ARBA" id="ARBA00007805"/>
    </source>
</evidence>
<feature type="binding site" evidence="7">
    <location>
        <position position="107"/>
    </location>
    <ligand>
        <name>carbamoyl phosphate</name>
        <dbReference type="ChEBI" id="CHEBI:58228"/>
    </ligand>
</feature>
<evidence type="ECO:0000313" key="10">
    <source>
        <dbReference type="EMBL" id="EHN12547.1"/>
    </source>
</evidence>
<proteinExistence type="inferred from homology"/>
<dbReference type="EC" id="2.1.3.3" evidence="3 7"/>
<evidence type="ECO:0000256" key="6">
    <source>
        <dbReference type="ARBA" id="ARBA00048772"/>
    </source>
</evidence>
<dbReference type="RefSeq" id="WP_007570660.1">
    <property type="nucleotide sequence ID" value="NZ_AGUD01000019.1"/>
</dbReference>